<evidence type="ECO:0000259" key="10">
    <source>
        <dbReference type="PROSITE" id="PS51801"/>
    </source>
</evidence>
<evidence type="ECO:0000256" key="8">
    <source>
        <dbReference type="SAM" id="Coils"/>
    </source>
</evidence>
<dbReference type="PANTHER" id="PTHR31553:SF2">
    <property type="entry name" value="OPTINEURIN"/>
    <property type="match status" value="1"/>
</dbReference>
<accession>A0A8C9SK79</accession>
<dbReference type="AlphaFoldDB" id="A0A8C9SK79"/>
<dbReference type="GO" id="GO:0008270">
    <property type="term" value="F:zinc ion binding"/>
    <property type="evidence" value="ECO:0007669"/>
    <property type="project" value="UniProtKB-KW"/>
</dbReference>
<evidence type="ECO:0000256" key="1">
    <source>
        <dbReference type="ARBA" id="ARBA00022490"/>
    </source>
</evidence>
<reference evidence="11" key="2">
    <citation type="submission" date="2025-08" db="UniProtKB">
        <authorList>
            <consortium name="Ensembl"/>
        </authorList>
    </citation>
    <scope>IDENTIFICATION</scope>
</reference>
<feature type="coiled-coil region" evidence="8">
    <location>
        <begin position="362"/>
        <end position="614"/>
    </location>
</feature>
<organism evidence="11 12">
    <name type="scientific">Scleropages formosus</name>
    <name type="common">Asian bonytongue</name>
    <name type="synonym">Osteoglossum formosum</name>
    <dbReference type="NCBI Taxonomy" id="113540"/>
    <lineage>
        <taxon>Eukaryota</taxon>
        <taxon>Metazoa</taxon>
        <taxon>Chordata</taxon>
        <taxon>Craniata</taxon>
        <taxon>Vertebrata</taxon>
        <taxon>Euteleostomi</taxon>
        <taxon>Actinopterygii</taxon>
        <taxon>Neopterygii</taxon>
        <taxon>Teleostei</taxon>
        <taxon>Osteoglossocephala</taxon>
        <taxon>Osteoglossomorpha</taxon>
        <taxon>Osteoglossiformes</taxon>
        <taxon>Osteoglossidae</taxon>
        <taxon>Scleropages</taxon>
    </lineage>
</organism>
<keyword evidence="5 8" id="KW-0175">Coiled coil</keyword>
<keyword evidence="7" id="KW-0967">Endosome</keyword>
<evidence type="ECO:0000313" key="11">
    <source>
        <dbReference type="Ensembl" id="ENSSFOP00015037634.2"/>
    </source>
</evidence>
<dbReference type="GO" id="GO:0055037">
    <property type="term" value="C:recycling endosome"/>
    <property type="evidence" value="ECO:0007669"/>
    <property type="project" value="UniProtKB-SubCell"/>
</dbReference>
<protein>
    <recommendedName>
        <fullName evidence="7">Optineurin</fullName>
    </recommendedName>
</protein>
<sequence length="746" mass="85528">MSVTVVSAVRCKRACDRQPHEHQTPDVCCVSAWDARRAFRFLFQRAPQRRRAEDPPEEPFLYCGLLPYVRTGSSGVMDSSTVNRGEGDSGMVNGSIQTPGSSLAGGPPLALGSQEELLHQMSIIIQENKELKEALKQADCSTKGRFEALLAWKEKQERETALMRENETLRAQLCALENTAEHLGSEPEGLKALLARLQAEKHDLLAINSELQLKLNQSCPEDLVEIHLTQAKGPQESGLLSRKKDPSAVCTPQSEPTKSRLEGEEMTVSRLLQSLREETEKVEKFELELQDARRRIEELEQQKNTKVESKTQTTQLVGERGHSPISCKTEGQTVHGASLQGAEFPTEVDSLKVQMRAVFQDLQSLTSRLEDTEDMKKNLHDKCRDLEQDRVQLRAQLVGKHVVEKENKELKLKLEKKQQETEKLKQELMEKQQDLQENELLKLKLVEKQKEIEKLKQKLMEKQRDLEENEQLKLKLVGKQKEIEKLKQELIDKQQDLDENEQLKLKLLEKQKETEKLKQEVVDKQQVLTDNEQLKLQLEEVKREQTKAEQWRKNFTQLKEAYTLHVKDSEEKIKNNKEEMKNLCGSLSAAEEALAAKQQKIDEMKVEIFKKEQELETISLFKAQAEVYSSDFYAERAAREKIHEEKERLMEELELLKEQNCRLQEEMEGLGRQSLNELQRRHKADIVHPRGVATLLSSQRAGEPVSQGGADLGPDEEPLTEYICPKCQGVHPDLDSLQIHIMECIT</sequence>
<dbReference type="Gene3D" id="1.20.5.390">
    <property type="entry name" value="L1 transposable element, trimerization domain"/>
    <property type="match status" value="1"/>
</dbReference>
<dbReference type="Pfam" id="PF16516">
    <property type="entry name" value="CC2-LZ"/>
    <property type="match status" value="1"/>
</dbReference>
<keyword evidence="2 7" id="KW-0479">Metal-binding</keyword>
<feature type="region of interest" description="Disordered" evidence="9">
    <location>
        <begin position="234"/>
        <end position="257"/>
    </location>
</feature>
<dbReference type="Proteomes" id="UP000694397">
    <property type="component" value="Chromosome 5"/>
</dbReference>
<dbReference type="Gene3D" id="1.20.5.990">
    <property type="entry name" value="Nemo cc2-lz domain - 1d5 darpin complex"/>
    <property type="match status" value="1"/>
</dbReference>
<evidence type="ECO:0000256" key="2">
    <source>
        <dbReference type="ARBA" id="ARBA00022723"/>
    </source>
</evidence>
<comment type="function">
    <text evidence="7">May act by regulating membrane trafficking and cellular morphogenesis.</text>
</comment>
<dbReference type="GO" id="GO:0070530">
    <property type="term" value="F:K63-linked polyubiquitin modification-dependent protein binding"/>
    <property type="evidence" value="ECO:0007669"/>
    <property type="project" value="InterPro"/>
</dbReference>
<evidence type="ECO:0000256" key="6">
    <source>
        <dbReference type="PROSITE-ProRule" id="PRU01142"/>
    </source>
</evidence>
<keyword evidence="7" id="KW-0333">Golgi apparatus</keyword>
<dbReference type="OrthoDB" id="6343844at2759"/>
<keyword evidence="3 6" id="KW-0863">Zinc-finger</keyword>
<evidence type="ECO:0000256" key="4">
    <source>
        <dbReference type="ARBA" id="ARBA00022833"/>
    </source>
</evidence>
<dbReference type="GO" id="GO:0005634">
    <property type="term" value="C:nucleus"/>
    <property type="evidence" value="ECO:0007669"/>
    <property type="project" value="TreeGrafter"/>
</dbReference>
<feature type="region of interest" description="Disordered" evidence="9">
    <location>
        <begin position="303"/>
        <end position="326"/>
    </location>
</feature>
<gene>
    <name evidence="11" type="primary">OPTN</name>
    <name evidence="11" type="synonym">optn</name>
</gene>
<proteinExistence type="predicted"/>
<name>A0A8C9SK79_SCLFO</name>
<keyword evidence="1 7" id="KW-0963">Cytoplasm</keyword>
<evidence type="ECO:0000256" key="5">
    <source>
        <dbReference type="ARBA" id="ARBA00023054"/>
    </source>
</evidence>
<evidence type="ECO:0000256" key="7">
    <source>
        <dbReference type="RuleBase" id="RU367122"/>
    </source>
</evidence>
<dbReference type="PANTHER" id="PTHR31553">
    <property type="entry name" value="NF-KAPPA-B ESSENTIAL MODULATOR"/>
    <property type="match status" value="1"/>
</dbReference>
<keyword evidence="12" id="KW-1185">Reference proteome</keyword>
<dbReference type="PROSITE" id="PS51801">
    <property type="entry name" value="ZF_CCHC_NOA"/>
    <property type="match status" value="1"/>
</dbReference>
<keyword evidence="4 7" id="KW-0862">Zinc</keyword>
<reference evidence="11" key="3">
    <citation type="submission" date="2025-09" db="UniProtKB">
        <authorList>
            <consortium name="Ensembl"/>
        </authorList>
    </citation>
    <scope>IDENTIFICATION</scope>
</reference>
<dbReference type="InterPro" id="IPR051301">
    <property type="entry name" value="Optineurin/NFkB_EssMod"/>
</dbReference>
<dbReference type="InterPro" id="IPR034735">
    <property type="entry name" value="NEMO_ZF"/>
</dbReference>
<dbReference type="GO" id="GO:0043122">
    <property type="term" value="P:regulation of canonical NF-kappaB signal transduction"/>
    <property type="evidence" value="ECO:0007669"/>
    <property type="project" value="TreeGrafter"/>
</dbReference>
<dbReference type="InterPro" id="IPR032419">
    <property type="entry name" value="CC2-LZ_dom"/>
</dbReference>
<reference evidence="11 12" key="1">
    <citation type="submission" date="2019-04" db="EMBL/GenBank/DDBJ databases">
        <authorList>
            <consortium name="Wellcome Sanger Institute Data Sharing"/>
        </authorList>
    </citation>
    <scope>NUCLEOTIDE SEQUENCE [LARGE SCALE GENOMIC DNA]</scope>
</reference>
<dbReference type="GeneTree" id="ENSGT00530000063808"/>
<dbReference type="GO" id="GO:0034067">
    <property type="term" value="P:protein localization to Golgi apparatus"/>
    <property type="evidence" value="ECO:0007669"/>
    <property type="project" value="TreeGrafter"/>
</dbReference>
<dbReference type="GO" id="GO:0005794">
    <property type="term" value="C:Golgi apparatus"/>
    <property type="evidence" value="ECO:0007669"/>
    <property type="project" value="UniProtKB-SubCell"/>
</dbReference>
<dbReference type="GO" id="GO:0005776">
    <property type="term" value="C:autophagosome"/>
    <property type="evidence" value="ECO:0007669"/>
    <property type="project" value="UniProtKB-SubCell"/>
</dbReference>
<dbReference type="GO" id="GO:0090161">
    <property type="term" value="P:Golgi ribbon formation"/>
    <property type="evidence" value="ECO:0007669"/>
    <property type="project" value="TreeGrafter"/>
</dbReference>
<dbReference type="Ensembl" id="ENSSFOT00015038048.2">
    <property type="protein sequence ID" value="ENSSFOP00015037634.2"/>
    <property type="gene ID" value="ENSSFOG00015023954.2"/>
</dbReference>
<dbReference type="Pfam" id="PF18414">
    <property type="entry name" value="zf_C2H2_10"/>
    <property type="match status" value="1"/>
</dbReference>
<evidence type="ECO:0000256" key="3">
    <source>
        <dbReference type="ARBA" id="ARBA00022771"/>
    </source>
</evidence>
<keyword evidence="7" id="KW-0968">Cytoplasmic vesicle</keyword>
<feature type="domain" description="CCHC NOA-type" evidence="10">
    <location>
        <begin position="716"/>
        <end position="746"/>
    </location>
</feature>
<evidence type="ECO:0000313" key="12">
    <source>
        <dbReference type="Proteomes" id="UP000694397"/>
    </source>
</evidence>
<dbReference type="GO" id="GO:0048471">
    <property type="term" value="C:perinuclear region of cytoplasm"/>
    <property type="evidence" value="ECO:0007669"/>
    <property type="project" value="UniProtKB-SubCell"/>
</dbReference>
<comment type="subcellular location">
    <subcellularLocation>
        <location evidence="7">Cytoplasm</location>
        <location evidence="7">Perinuclear region</location>
    </subcellularLocation>
    <subcellularLocation>
        <location evidence="7">Golgi apparatus</location>
    </subcellularLocation>
    <subcellularLocation>
        <location evidence="7">Golgi apparatus</location>
        <location evidence="7">trans-Golgi network</location>
    </subcellularLocation>
    <subcellularLocation>
        <location evidence="7">Cytoplasmic vesicle</location>
        <location evidence="7">Autophagosome</location>
    </subcellularLocation>
    <subcellularLocation>
        <location evidence="7">Cytoplasmic vesicle</location>
    </subcellularLocation>
    <subcellularLocation>
        <location evidence="7">Recycling endosome</location>
    </subcellularLocation>
</comment>
<feature type="coiled-coil region" evidence="8">
    <location>
        <begin position="639"/>
        <end position="666"/>
    </location>
</feature>
<evidence type="ECO:0000256" key="9">
    <source>
        <dbReference type="SAM" id="MobiDB-lite"/>
    </source>
</evidence>